<comment type="caution">
    <text evidence="2">The sequence shown here is derived from an EMBL/GenBank/DDBJ whole genome shotgun (WGS) entry which is preliminary data.</text>
</comment>
<feature type="region of interest" description="Disordered" evidence="1">
    <location>
        <begin position="44"/>
        <end position="72"/>
    </location>
</feature>
<sequence length="72" mass="7701">MIDLYSSEAGLMEKDDSSLQSNFETSLFGDLSYKSGGAESRLNTTLGGMGSLEGQGSNSKMFRHAAGKQKMD</sequence>
<organism evidence="2 3">
    <name type="scientific">Stylosanthes scabra</name>
    <dbReference type="NCBI Taxonomy" id="79078"/>
    <lineage>
        <taxon>Eukaryota</taxon>
        <taxon>Viridiplantae</taxon>
        <taxon>Streptophyta</taxon>
        <taxon>Embryophyta</taxon>
        <taxon>Tracheophyta</taxon>
        <taxon>Spermatophyta</taxon>
        <taxon>Magnoliopsida</taxon>
        <taxon>eudicotyledons</taxon>
        <taxon>Gunneridae</taxon>
        <taxon>Pentapetalae</taxon>
        <taxon>rosids</taxon>
        <taxon>fabids</taxon>
        <taxon>Fabales</taxon>
        <taxon>Fabaceae</taxon>
        <taxon>Papilionoideae</taxon>
        <taxon>50 kb inversion clade</taxon>
        <taxon>dalbergioids sensu lato</taxon>
        <taxon>Dalbergieae</taxon>
        <taxon>Pterocarpus clade</taxon>
        <taxon>Stylosanthes</taxon>
    </lineage>
</organism>
<dbReference type="Proteomes" id="UP001341840">
    <property type="component" value="Unassembled WGS sequence"/>
</dbReference>
<evidence type="ECO:0000256" key="1">
    <source>
        <dbReference type="SAM" id="MobiDB-lite"/>
    </source>
</evidence>
<feature type="compositionally biased region" description="Basic residues" evidence="1">
    <location>
        <begin position="61"/>
        <end position="72"/>
    </location>
</feature>
<accession>A0ABU6Y982</accession>
<name>A0ABU6Y982_9FABA</name>
<keyword evidence="3" id="KW-1185">Reference proteome</keyword>
<evidence type="ECO:0000313" key="2">
    <source>
        <dbReference type="EMBL" id="MED6206529.1"/>
    </source>
</evidence>
<reference evidence="2 3" key="1">
    <citation type="journal article" date="2023" name="Plants (Basel)">
        <title>Bridging the Gap: Combining Genomics and Transcriptomics Approaches to Understand Stylosanthes scabra, an Orphan Legume from the Brazilian Caatinga.</title>
        <authorList>
            <person name="Ferreira-Neto J.R.C."/>
            <person name="da Silva M.D."/>
            <person name="Binneck E."/>
            <person name="de Melo N.F."/>
            <person name="da Silva R.H."/>
            <person name="de Melo A.L.T.M."/>
            <person name="Pandolfi V."/>
            <person name="Bustamante F.O."/>
            <person name="Brasileiro-Vidal A.C."/>
            <person name="Benko-Iseppon A.M."/>
        </authorList>
    </citation>
    <scope>NUCLEOTIDE SEQUENCE [LARGE SCALE GENOMIC DNA]</scope>
    <source>
        <tissue evidence="2">Leaves</tissue>
    </source>
</reference>
<gene>
    <name evidence="2" type="ORF">PIB30_027753</name>
</gene>
<evidence type="ECO:0000313" key="3">
    <source>
        <dbReference type="Proteomes" id="UP001341840"/>
    </source>
</evidence>
<protein>
    <submittedName>
        <fullName evidence="2">Uncharacterized protein</fullName>
    </submittedName>
</protein>
<dbReference type="EMBL" id="JASCZI010241763">
    <property type="protein sequence ID" value="MED6206529.1"/>
    <property type="molecule type" value="Genomic_DNA"/>
</dbReference>
<proteinExistence type="predicted"/>